<dbReference type="PANTHER" id="PTHR34970:SF5">
    <property type="entry name" value="PROTEIN, PUTATIVE-RELATED"/>
    <property type="match status" value="1"/>
</dbReference>
<evidence type="ECO:0000313" key="4">
    <source>
        <dbReference type="Proteomes" id="UP000501690"/>
    </source>
</evidence>
<sequence length="89" mass="10124">MSRSRLLWFSFGFTSAYALFSLSLSKDLKVQRFVLSSCLEHVGALENRISQIESSSSKPSSTPSSPSASDEQFNLMKYDIMIWIMQQFD</sequence>
<name>A0A4D6MNN4_VIGUN</name>
<reference evidence="3 4" key="1">
    <citation type="submission" date="2019-04" db="EMBL/GenBank/DDBJ databases">
        <title>An improved genome assembly and genetic linkage map for asparagus bean, Vigna unguiculata ssp. sesquipedialis.</title>
        <authorList>
            <person name="Xia Q."/>
            <person name="Zhang R."/>
            <person name="Dong Y."/>
        </authorList>
    </citation>
    <scope>NUCLEOTIDE SEQUENCE [LARGE SCALE GENOMIC DNA]</scope>
    <source>
        <tissue evidence="3">Leaf</tissue>
    </source>
</reference>
<keyword evidence="4" id="KW-1185">Reference proteome</keyword>
<evidence type="ECO:0000256" key="2">
    <source>
        <dbReference type="SAM" id="SignalP"/>
    </source>
</evidence>
<feature type="compositionally biased region" description="Low complexity" evidence="1">
    <location>
        <begin position="54"/>
        <end position="69"/>
    </location>
</feature>
<dbReference type="PANTHER" id="PTHR34970">
    <property type="entry name" value="ABC TRANSPORTER A FAMILY PROTEIN"/>
    <property type="match status" value="1"/>
</dbReference>
<organism evidence="3 4">
    <name type="scientific">Vigna unguiculata</name>
    <name type="common">Cowpea</name>
    <dbReference type="NCBI Taxonomy" id="3917"/>
    <lineage>
        <taxon>Eukaryota</taxon>
        <taxon>Viridiplantae</taxon>
        <taxon>Streptophyta</taxon>
        <taxon>Embryophyta</taxon>
        <taxon>Tracheophyta</taxon>
        <taxon>Spermatophyta</taxon>
        <taxon>Magnoliopsida</taxon>
        <taxon>eudicotyledons</taxon>
        <taxon>Gunneridae</taxon>
        <taxon>Pentapetalae</taxon>
        <taxon>rosids</taxon>
        <taxon>fabids</taxon>
        <taxon>Fabales</taxon>
        <taxon>Fabaceae</taxon>
        <taxon>Papilionoideae</taxon>
        <taxon>50 kb inversion clade</taxon>
        <taxon>NPAAA clade</taxon>
        <taxon>indigoferoid/millettioid clade</taxon>
        <taxon>Phaseoleae</taxon>
        <taxon>Vigna</taxon>
    </lineage>
</organism>
<evidence type="ECO:0000256" key="1">
    <source>
        <dbReference type="SAM" id="MobiDB-lite"/>
    </source>
</evidence>
<feature type="chain" id="PRO_5020039682" evidence="2">
    <location>
        <begin position="19"/>
        <end position="89"/>
    </location>
</feature>
<dbReference type="AlphaFoldDB" id="A0A4D6MNN4"/>
<accession>A0A4D6MNN4</accession>
<feature type="region of interest" description="Disordered" evidence="1">
    <location>
        <begin position="51"/>
        <end position="70"/>
    </location>
</feature>
<feature type="signal peptide" evidence="2">
    <location>
        <begin position="1"/>
        <end position="18"/>
    </location>
</feature>
<dbReference type="EMBL" id="CP039352">
    <property type="protein sequence ID" value="QCE02618.1"/>
    <property type="molecule type" value="Genomic_DNA"/>
</dbReference>
<evidence type="ECO:0000313" key="3">
    <source>
        <dbReference type="EMBL" id="QCE02618.1"/>
    </source>
</evidence>
<protein>
    <submittedName>
        <fullName evidence="3">Uncharacterized protein</fullName>
    </submittedName>
</protein>
<keyword evidence="2" id="KW-0732">Signal</keyword>
<proteinExistence type="predicted"/>
<gene>
    <name evidence="3" type="ORF">DEO72_LG8g633</name>
</gene>
<dbReference type="Proteomes" id="UP000501690">
    <property type="component" value="Linkage Group LG8"/>
</dbReference>